<sequence length="529" mass="57265">MRPARARRGSRPAGLDGAPGAAGRTRSDWCSCASHRRPPRPGASIPPARWLLPQDCRGHHPLSVGRRQSFLVLVVAEKLRHSLNPPVRFRQFTSMDIRPGSNKADVRMASPKIVQVLRKFSAAGGVETVAYELQRARQQAGVDATSLCCAGAAHGMNVQTVLPMLGRLPTRGRWRHLGRLLAVPAFTLMIAPALLRAREAGAVVVSHGDTLSGDVLVVHAVNRESLHRKCAEGSYRWLANPLHAWVEARDWWVLGQRRFQRYVAVSRRIEEELVRHHAVPRDRIVVIPNGIDLDRFCSDAGADADLRADLAIPAVARLLLFVGHEFTRKGLSHVIDALPRLGPDFHLLVVGTDDPARFAASAASHGVAGRVYFLGPRGDLPALYRAADAFVFPTGYESFSLVCMEALACGTPIFATRVGGIEDYLVDGEAGFAIERNGDDIAARLQGAFAKPGTYGAPEGRRPRNRLRLCMAGGRGALRRHAGNDHACPCRSSSGAGAKPRRAAGATPGATHRPLVADVPQRRECGGPR</sequence>
<accession>A0A5R9J7F4</accession>
<dbReference type="CDD" id="cd03801">
    <property type="entry name" value="GT4_PimA-like"/>
    <property type="match status" value="1"/>
</dbReference>
<protein>
    <submittedName>
        <fullName evidence="4">Glycosyltransferase family 4 protein</fullName>
    </submittedName>
</protein>
<feature type="compositionally biased region" description="Basic and acidic residues" evidence="1">
    <location>
        <begin position="520"/>
        <end position="529"/>
    </location>
</feature>
<reference evidence="4 5" key="1">
    <citation type="submission" date="2019-05" db="EMBL/GenBank/DDBJ databases">
        <authorList>
            <person name="Pankratov T."/>
            <person name="Grouzdev D."/>
        </authorList>
    </citation>
    <scope>NUCLEOTIDE SEQUENCE [LARGE SCALE GENOMIC DNA]</scope>
    <source>
        <strain evidence="4 5">KEBCLARHB70R</strain>
    </source>
</reference>
<dbReference type="Gene3D" id="3.40.50.2000">
    <property type="entry name" value="Glycogen Phosphorylase B"/>
    <property type="match status" value="2"/>
</dbReference>
<proteinExistence type="predicted"/>
<dbReference type="Proteomes" id="UP000305654">
    <property type="component" value="Unassembled WGS sequence"/>
</dbReference>
<evidence type="ECO:0000259" key="3">
    <source>
        <dbReference type="Pfam" id="PF13439"/>
    </source>
</evidence>
<dbReference type="EMBL" id="VCDI01000002">
    <property type="protein sequence ID" value="TLU73550.1"/>
    <property type="molecule type" value="Genomic_DNA"/>
</dbReference>
<dbReference type="GO" id="GO:0016757">
    <property type="term" value="F:glycosyltransferase activity"/>
    <property type="evidence" value="ECO:0007669"/>
    <property type="project" value="InterPro"/>
</dbReference>
<organism evidence="4 5">
    <name type="scientific">Lichenicoccus roseus</name>
    <dbReference type="NCBI Taxonomy" id="2683649"/>
    <lineage>
        <taxon>Bacteria</taxon>
        <taxon>Pseudomonadati</taxon>
        <taxon>Pseudomonadota</taxon>
        <taxon>Alphaproteobacteria</taxon>
        <taxon>Acetobacterales</taxon>
        <taxon>Acetobacteraceae</taxon>
        <taxon>Lichenicoccus</taxon>
    </lineage>
</organism>
<feature type="compositionally biased region" description="Basic residues" evidence="1">
    <location>
        <begin position="1"/>
        <end position="10"/>
    </location>
</feature>
<dbReference type="PANTHER" id="PTHR12526">
    <property type="entry name" value="GLYCOSYLTRANSFERASE"/>
    <property type="match status" value="1"/>
</dbReference>
<dbReference type="InterPro" id="IPR001296">
    <property type="entry name" value="Glyco_trans_1"/>
</dbReference>
<dbReference type="InterPro" id="IPR028098">
    <property type="entry name" value="Glyco_trans_4-like_N"/>
</dbReference>
<evidence type="ECO:0000313" key="5">
    <source>
        <dbReference type="Proteomes" id="UP000305654"/>
    </source>
</evidence>
<feature type="domain" description="Glycosyl transferase family 1" evidence="2">
    <location>
        <begin position="306"/>
        <end position="446"/>
    </location>
</feature>
<dbReference type="OrthoDB" id="9802525at2"/>
<evidence type="ECO:0000256" key="1">
    <source>
        <dbReference type="SAM" id="MobiDB-lite"/>
    </source>
</evidence>
<evidence type="ECO:0000259" key="2">
    <source>
        <dbReference type="Pfam" id="PF00534"/>
    </source>
</evidence>
<keyword evidence="4" id="KW-0808">Transferase</keyword>
<dbReference type="Pfam" id="PF00534">
    <property type="entry name" value="Glycos_transf_1"/>
    <property type="match status" value="1"/>
</dbReference>
<feature type="compositionally biased region" description="Low complexity" evidence="1">
    <location>
        <begin position="11"/>
        <end position="23"/>
    </location>
</feature>
<dbReference type="AlphaFoldDB" id="A0A5R9J7F4"/>
<feature type="region of interest" description="Disordered" evidence="1">
    <location>
        <begin position="1"/>
        <end position="28"/>
    </location>
</feature>
<dbReference type="Pfam" id="PF13439">
    <property type="entry name" value="Glyco_transf_4"/>
    <property type="match status" value="1"/>
</dbReference>
<feature type="domain" description="Glycosyltransferase subfamily 4-like N-terminal" evidence="3">
    <location>
        <begin position="124"/>
        <end position="295"/>
    </location>
</feature>
<feature type="region of interest" description="Disordered" evidence="1">
    <location>
        <begin position="482"/>
        <end position="529"/>
    </location>
</feature>
<gene>
    <name evidence="4" type="ORF">FE263_09285</name>
</gene>
<name>A0A5R9J7F4_9PROT</name>
<keyword evidence="5" id="KW-1185">Reference proteome</keyword>
<evidence type="ECO:0000313" key="4">
    <source>
        <dbReference type="EMBL" id="TLU73550.1"/>
    </source>
</evidence>
<dbReference type="SUPFAM" id="SSF53756">
    <property type="entry name" value="UDP-Glycosyltransferase/glycogen phosphorylase"/>
    <property type="match status" value="1"/>
</dbReference>
<feature type="compositionally biased region" description="Low complexity" evidence="1">
    <location>
        <begin position="491"/>
        <end position="514"/>
    </location>
</feature>
<comment type="caution">
    <text evidence="4">The sequence shown here is derived from an EMBL/GenBank/DDBJ whole genome shotgun (WGS) entry which is preliminary data.</text>
</comment>